<reference evidence="1" key="1">
    <citation type="journal article" date="2021" name="Proc. Natl. Acad. Sci. U.S.A.">
        <title>A Catalog of Tens of Thousands of Viruses from Human Metagenomes Reveals Hidden Associations with Chronic Diseases.</title>
        <authorList>
            <person name="Tisza M.J."/>
            <person name="Buck C.B."/>
        </authorList>
    </citation>
    <scope>NUCLEOTIDE SEQUENCE</scope>
    <source>
        <strain evidence="1">CtOCb13</strain>
    </source>
</reference>
<protein>
    <submittedName>
        <fullName evidence="1">Uncharacterized protein</fullName>
    </submittedName>
</protein>
<sequence length="31" mass="3461">MGLNPIYQKTVVGAFSGADHFCITHQNYQYG</sequence>
<name>A0A8S5PZZ8_9CAUD</name>
<dbReference type="EMBL" id="BK015555">
    <property type="protein sequence ID" value="DAE12655.1"/>
    <property type="molecule type" value="Genomic_DNA"/>
</dbReference>
<proteinExistence type="predicted"/>
<organism evidence="1">
    <name type="scientific">Siphoviridae sp. ctOCb13</name>
    <dbReference type="NCBI Taxonomy" id="2825477"/>
    <lineage>
        <taxon>Viruses</taxon>
        <taxon>Duplodnaviria</taxon>
        <taxon>Heunggongvirae</taxon>
        <taxon>Uroviricota</taxon>
        <taxon>Caudoviricetes</taxon>
    </lineage>
</organism>
<evidence type="ECO:0000313" key="1">
    <source>
        <dbReference type="EMBL" id="DAE12655.1"/>
    </source>
</evidence>
<accession>A0A8S5PZZ8</accession>